<evidence type="ECO:0000256" key="4">
    <source>
        <dbReference type="PROSITE-ProRule" id="PRU00024"/>
    </source>
</evidence>
<dbReference type="Gene3D" id="3.30.160.60">
    <property type="entry name" value="Classic Zinc Finger"/>
    <property type="match status" value="1"/>
</dbReference>
<dbReference type="GeneID" id="119740607"/>
<evidence type="ECO:0000256" key="3">
    <source>
        <dbReference type="ARBA" id="ARBA00022833"/>
    </source>
</evidence>
<dbReference type="PANTHER" id="PTHR25462:SF296">
    <property type="entry name" value="MEIOTIC P26, ISOFORM F"/>
    <property type="match status" value="1"/>
</dbReference>
<evidence type="ECO:0000259" key="6">
    <source>
        <dbReference type="PROSITE" id="PS50089"/>
    </source>
</evidence>
<proteinExistence type="predicted"/>
<dbReference type="PROSITE" id="PS50089">
    <property type="entry name" value="ZF_RING_2"/>
    <property type="match status" value="1"/>
</dbReference>
<keyword evidence="9" id="KW-1185">Reference proteome</keyword>
<dbReference type="InterPro" id="IPR001841">
    <property type="entry name" value="Znf_RING"/>
</dbReference>
<feature type="transmembrane region" description="Helical" evidence="5">
    <location>
        <begin position="385"/>
        <end position="413"/>
    </location>
</feature>
<feature type="transmembrane region" description="Helical" evidence="5">
    <location>
        <begin position="343"/>
        <end position="364"/>
    </location>
</feature>
<protein>
    <submittedName>
        <fullName evidence="8">Uncharacterized protein</fullName>
    </submittedName>
</protein>
<keyword evidence="5" id="KW-0472">Membrane</keyword>
<evidence type="ECO:0000256" key="2">
    <source>
        <dbReference type="ARBA" id="ARBA00022771"/>
    </source>
</evidence>
<evidence type="ECO:0000313" key="9">
    <source>
        <dbReference type="Proteomes" id="UP000887568"/>
    </source>
</evidence>
<dbReference type="Proteomes" id="UP000887568">
    <property type="component" value="Unplaced"/>
</dbReference>
<dbReference type="SMART" id="SM00184">
    <property type="entry name" value="RING"/>
    <property type="match status" value="1"/>
</dbReference>
<feature type="domain" description="B box-type" evidence="7">
    <location>
        <begin position="96"/>
        <end position="137"/>
    </location>
</feature>
<dbReference type="Gene3D" id="3.30.40.10">
    <property type="entry name" value="Zinc/RING finger domain, C3HC4 (zinc finger)"/>
    <property type="match status" value="1"/>
</dbReference>
<dbReference type="Pfam" id="PF00643">
    <property type="entry name" value="zf-B_box"/>
    <property type="match status" value="1"/>
</dbReference>
<sequence>MAEEGTRPAVLERITDDHLKCSICRELYKELKTLSCLHRFCMQCLVTYRQSHWDSDHLMCPLCRQQTSVPGGDIRNLATDFAPASLEEVVQKEYGPTIQTCSIHEQGKCELFCETCTKLICLTCLTESHKRHEFKEVRRMNIADKRKRIKDKIPQYQKSVADLTQALQSVDKEKRDFAVAMVRLKEEVEGEARVMKDKVDDSKRSILRQLDQIQTEREKELKDFSHDLNFMRKTTQKLLDESNLVLETNHQYVFLQKYTSTGMGSLGKNRRRIPSMKNNPVVTFTPCEKDIPVGKVLKHSTIFKIKGLMIDLVWFLKMVMIAVVMFIGLVTCVEAMVGITTKMAVLSLVVMLCILKNLIKIGAVHKMKSKMKAVVKFLSMVMMRVVMLMMLVTLVVMMIGKTTIIAMMCWVITSMFCIL</sequence>
<name>A0A914B6R4_PATMI</name>
<evidence type="ECO:0000256" key="1">
    <source>
        <dbReference type="ARBA" id="ARBA00022723"/>
    </source>
</evidence>
<dbReference type="PANTHER" id="PTHR25462">
    <property type="entry name" value="BONUS, ISOFORM C-RELATED"/>
    <property type="match status" value="1"/>
</dbReference>
<organism evidence="8 9">
    <name type="scientific">Patiria miniata</name>
    <name type="common">Bat star</name>
    <name type="synonym">Asterina miniata</name>
    <dbReference type="NCBI Taxonomy" id="46514"/>
    <lineage>
        <taxon>Eukaryota</taxon>
        <taxon>Metazoa</taxon>
        <taxon>Echinodermata</taxon>
        <taxon>Eleutherozoa</taxon>
        <taxon>Asterozoa</taxon>
        <taxon>Asteroidea</taxon>
        <taxon>Valvatacea</taxon>
        <taxon>Valvatida</taxon>
        <taxon>Asterinidae</taxon>
        <taxon>Patiria</taxon>
    </lineage>
</organism>
<dbReference type="SMART" id="SM00336">
    <property type="entry name" value="BBOX"/>
    <property type="match status" value="1"/>
</dbReference>
<keyword evidence="5" id="KW-1133">Transmembrane helix</keyword>
<reference evidence="8" key="1">
    <citation type="submission" date="2022-11" db="UniProtKB">
        <authorList>
            <consortium name="EnsemblMetazoa"/>
        </authorList>
    </citation>
    <scope>IDENTIFICATION</scope>
</reference>
<dbReference type="PROSITE" id="PS50119">
    <property type="entry name" value="ZF_BBOX"/>
    <property type="match status" value="1"/>
</dbReference>
<evidence type="ECO:0000259" key="7">
    <source>
        <dbReference type="PROSITE" id="PS50119"/>
    </source>
</evidence>
<evidence type="ECO:0000256" key="5">
    <source>
        <dbReference type="SAM" id="Phobius"/>
    </source>
</evidence>
<feature type="transmembrane region" description="Helical" evidence="5">
    <location>
        <begin position="314"/>
        <end position="337"/>
    </location>
</feature>
<dbReference type="GO" id="GO:0008270">
    <property type="term" value="F:zinc ion binding"/>
    <property type="evidence" value="ECO:0007669"/>
    <property type="project" value="UniProtKB-KW"/>
</dbReference>
<dbReference type="RefSeq" id="XP_038071896.1">
    <property type="nucleotide sequence ID" value="XM_038215968.1"/>
</dbReference>
<dbReference type="SUPFAM" id="SSF57850">
    <property type="entry name" value="RING/U-box"/>
    <property type="match status" value="1"/>
</dbReference>
<keyword evidence="3" id="KW-0862">Zinc</keyword>
<dbReference type="Pfam" id="PF00097">
    <property type="entry name" value="zf-C3HC4"/>
    <property type="match status" value="1"/>
</dbReference>
<keyword evidence="2 4" id="KW-0863">Zinc-finger</keyword>
<dbReference type="AlphaFoldDB" id="A0A914B6R4"/>
<dbReference type="InterPro" id="IPR047153">
    <property type="entry name" value="TRIM45/56/19-like"/>
</dbReference>
<keyword evidence="5" id="KW-0812">Transmembrane</keyword>
<accession>A0A914B6R4</accession>
<dbReference type="InterPro" id="IPR013083">
    <property type="entry name" value="Znf_RING/FYVE/PHD"/>
</dbReference>
<feature type="domain" description="RING-type" evidence="6">
    <location>
        <begin position="21"/>
        <end position="64"/>
    </location>
</feature>
<dbReference type="InterPro" id="IPR017907">
    <property type="entry name" value="Znf_RING_CS"/>
</dbReference>
<keyword evidence="1" id="KW-0479">Metal-binding</keyword>
<dbReference type="SUPFAM" id="SSF57845">
    <property type="entry name" value="B-box zinc-binding domain"/>
    <property type="match status" value="1"/>
</dbReference>
<dbReference type="InterPro" id="IPR018957">
    <property type="entry name" value="Znf_C3HC4_RING-type"/>
</dbReference>
<dbReference type="EnsemblMetazoa" id="XM_038215968.1">
    <property type="protein sequence ID" value="XP_038071896.1"/>
    <property type="gene ID" value="LOC119740607"/>
</dbReference>
<dbReference type="PROSITE" id="PS00518">
    <property type="entry name" value="ZF_RING_1"/>
    <property type="match status" value="1"/>
</dbReference>
<dbReference type="OrthoDB" id="6105938at2759"/>
<dbReference type="InterPro" id="IPR000315">
    <property type="entry name" value="Znf_B-box"/>
</dbReference>
<evidence type="ECO:0000313" key="8">
    <source>
        <dbReference type="EnsemblMetazoa" id="XP_038071896.1"/>
    </source>
</evidence>